<comment type="caution">
    <text evidence="8">The sequence shown here is derived from an EMBL/GenBank/DDBJ whole genome shotgun (WGS) entry which is preliminary data.</text>
</comment>
<proteinExistence type="predicted"/>
<protein>
    <recommendedName>
        <fullName evidence="2">peptidylprolyl isomerase</fullName>
        <ecNumber evidence="2">5.2.1.8</ecNumber>
    </recommendedName>
</protein>
<feature type="chain" id="PRO_5045211060" description="peptidylprolyl isomerase" evidence="7">
    <location>
        <begin position="20"/>
        <end position="266"/>
    </location>
</feature>
<dbReference type="InterPro" id="IPR050245">
    <property type="entry name" value="PrsA_foldase"/>
</dbReference>
<keyword evidence="9" id="KW-1185">Reference proteome</keyword>
<dbReference type="PROSITE" id="PS51257">
    <property type="entry name" value="PROKAR_LIPOPROTEIN"/>
    <property type="match status" value="1"/>
</dbReference>
<evidence type="ECO:0000313" key="8">
    <source>
        <dbReference type="EMBL" id="MDL4839193.1"/>
    </source>
</evidence>
<feature type="region of interest" description="Disordered" evidence="6">
    <location>
        <begin position="24"/>
        <end position="67"/>
    </location>
</feature>
<evidence type="ECO:0000256" key="3">
    <source>
        <dbReference type="ARBA" id="ARBA00022729"/>
    </source>
</evidence>
<evidence type="ECO:0000256" key="4">
    <source>
        <dbReference type="ARBA" id="ARBA00023110"/>
    </source>
</evidence>
<feature type="region of interest" description="Disordered" evidence="6">
    <location>
        <begin position="211"/>
        <end position="233"/>
    </location>
</feature>
<feature type="compositionally biased region" description="Acidic residues" evidence="6">
    <location>
        <begin position="24"/>
        <end position="51"/>
    </location>
</feature>
<accession>A0ABT7L058</accession>
<keyword evidence="3 7" id="KW-0732">Signal</keyword>
<organism evidence="8 9">
    <name type="scientific">Aquibacillus rhizosphaerae</name>
    <dbReference type="NCBI Taxonomy" id="3051431"/>
    <lineage>
        <taxon>Bacteria</taxon>
        <taxon>Bacillati</taxon>
        <taxon>Bacillota</taxon>
        <taxon>Bacilli</taxon>
        <taxon>Bacillales</taxon>
        <taxon>Bacillaceae</taxon>
        <taxon>Aquibacillus</taxon>
    </lineage>
</organism>
<dbReference type="Gene3D" id="1.10.4030.10">
    <property type="entry name" value="Porin chaperone SurA, peptide-binding domain"/>
    <property type="match status" value="1"/>
</dbReference>
<evidence type="ECO:0000256" key="7">
    <source>
        <dbReference type="SAM" id="SignalP"/>
    </source>
</evidence>
<evidence type="ECO:0000256" key="2">
    <source>
        <dbReference type="ARBA" id="ARBA00013194"/>
    </source>
</evidence>
<comment type="catalytic activity">
    <reaction evidence="1">
        <text>[protein]-peptidylproline (omega=180) = [protein]-peptidylproline (omega=0)</text>
        <dbReference type="Rhea" id="RHEA:16237"/>
        <dbReference type="Rhea" id="RHEA-COMP:10747"/>
        <dbReference type="Rhea" id="RHEA-COMP:10748"/>
        <dbReference type="ChEBI" id="CHEBI:83833"/>
        <dbReference type="ChEBI" id="CHEBI:83834"/>
        <dbReference type="EC" id="5.2.1.8"/>
    </reaction>
</comment>
<dbReference type="PANTHER" id="PTHR47245">
    <property type="entry name" value="PEPTIDYLPROLYL ISOMERASE"/>
    <property type="match status" value="1"/>
</dbReference>
<dbReference type="Proteomes" id="UP001235343">
    <property type="component" value="Unassembled WGS sequence"/>
</dbReference>
<gene>
    <name evidence="8" type="ORF">QQS35_01785</name>
</gene>
<dbReference type="SUPFAM" id="SSF109998">
    <property type="entry name" value="Triger factor/SurA peptide-binding domain-like"/>
    <property type="match status" value="1"/>
</dbReference>
<evidence type="ECO:0000256" key="1">
    <source>
        <dbReference type="ARBA" id="ARBA00000971"/>
    </source>
</evidence>
<dbReference type="RefSeq" id="WP_285930050.1">
    <property type="nucleotide sequence ID" value="NZ_JASTZU010000012.1"/>
</dbReference>
<feature type="signal peptide" evidence="7">
    <location>
        <begin position="1"/>
        <end position="19"/>
    </location>
</feature>
<evidence type="ECO:0000256" key="6">
    <source>
        <dbReference type="SAM" id="MobiDB-lite"/>
    </source>
</evidence>
<dbReference type="EC" id="5.2.1.8" evidence="2"/>
<evidence type="ECO:0000256" key="5">
    <source>
        <dbReference type="ARBA" id="ARBA00023235"/>
    </source>
</evidence>
<evidence type="ECO:0000313" key="9">
    <source>
        <dbReference type="Proteomes" id="UP001235343"/>
    </source>
</evidence>
<keyword evidence="5" id="KW-0413">Isomerase</keyword>
<dbReference type="EMBL" id="JASTZU010000012">
    <property type="protein sequence ID" value="MDL4839193.1"/>
    <property type="molecule type" value="Genomic_DNA"/>
</dbReference>
<sequence length="266" mass="29281">MRKKSFLSLILVVLVSLLAACGGEDEATEENNADQQEEETTESAEETEGTEGEAATEAPEPDLEGVPEVVAEVNGEEILKEEFESAYVGQFQQAAMQSQMSGQQLDQDQLKTQIAESLIGQKLLIQEADNSGIEASKGDINDTLVELAEQNGLESKDEFLAALEEQGMSEEEVMSQVSTQVKLDQLIANESGDIDPSEEELQQLYDQYKAQQEQMGGQDGEAAEVPSFDEMKPQLEQQVKSQKQNQAYQTLVEKLREDAEVTNHLS</sequence>
<dbReference type="InterPro" id="IPR027304">
    <property type="entry name" value="Trigger_fact/SurA_dom_sf"/>
</dbReference>
<keyword evidence="4" id="KW-0697">Rotamase</keyword>
<name>A0ABT7L058_9BACI</name>
<dbReference type="Pfam" id="PF13624">
    <property type="entry name" value="SurA_N_3"/>
    <property type="match status" value="1"/>
</dbReference>
<reference evidence="8 9" key="1">
    <citation type="submission" date="2023-06" db="EMBL/GenBank/DDBJ databases">
        <title>Aquibacillus rhizosphaerae LR5S19.</title>
        <authorList>
            <person name="Sun J.-Q."/>
        </authorList>
    </citation>
    <scope>NUCLEOTIDE SEQUENCE [LARGE SCALE GENOMIC DNA]</scope>
    <source>
        <strain evidence="8 9">LR5S19</strain>
    </source>
</reference>
<dbReference type="PANTHER" id="PTHR47245:SF1">
    <property type="entry name" value="FOLDASE PROTEIN PRSA"/>
    <property type="match status" value="1"/>
</dbReference>